<dbReference type="Proteomes" id="UP001652625">
    <property type="component" value="Chromosome 13"/>
</dbReference>
<dbReference type="InterPro" id="IPR001134">
    <property type="entry name" value="Netrin_domain"/>
</dbReference>
<evidence type="ECO:0000256" key="2">
    <source>
        <dbReference type="ARBA" id="ARBA00022525"/>
    </source>
</evidence>
<keyword evidence="4" id="KW-0732">Signal</keyword>
<dbReference type="InterPro" id="IPR008993">
    <property type="entry name" value="TIMP-like_OB-fold"/>
</dbReference>
<dbReference type="SUPFAM" id="SSF50242">
    <property type="entry name" value="TIMP-like"/>
    <property type="match status" value="1"/>
</dbReference>
<dbReference type="PROSITE" id="PS50189">
    <property type="entry name" value="NTR"/>
    <property type="match status" value="1"/>
</dbReference>
<name>A0ABM4D9K0_HYDVU</name>
<dbReference type="RefSeq" id="XP_065671021.1">
    <property type="nucleotide sequence ID" value="XM_065814949.1"/>
</dbReference>
<dbReference type="Pfam" id="PF00965">
    <property type="entry name" value="TIMP"/>
    <property type="match status" value="1"/>
</dbReference>
<keyword evidence="7" id="KW-0483">Metalloprotease inhibitor</keyword>
<feature type="domain" description="NTR" evidence="5">
    <location>
        <begin position="19"/>
        <end position="141"/>
    </location>
</feature>
<keyword evidence="6" id="KW-1185">Reference proteome</keyword>
<dbReference type="SMART" id="SM00206">
    <property type="entry name" value="NTR"/>
    <property type="match status" value="1"/>
</dbReference>
<protein>
    <submittedName>
        <fullName evidence="7">Metalloproteinase inhibitor 2</fullName>
    </submittedName>
</protein>
<dbReference type="GeneID" id="100207920"/>
<dbReference type="Gene3D" id="2.40.50.120">
    <property type="match status" value="1"/>
</dbReference>
<gene>
    <name evidence="7" type="primary">LOC100207920</name>
</gene>
<comment type="subcellular location">
    <subcellularLocation>
        <location evidence="1">Secreted</location>
    </subcellularLocation>
</comment>
<evidence type="ECO:0000313" key="6">
    <source>
        <dbReference type="Proteomes" id="UP001652625"/>
    </source>
</evidence>
<accession>A0ABM4D9K0</accession>
<dbReference type="GO" id="GO:0030414">
    <property type="term" value="F:peptidase inhibitor activity"/>
    <property type="evidence" value="ECO:0007669"/>
    <property type="project" value="UniProtKB-KW"/>
</dbReference>
<feature type="signal peptide" evidence="4">
    <location>
        <begin position="1"/>
        <end position="18"/>
    </location>
</feature>
<keyword evidence="7" id="KW-0481">Metalloenzyme inhibitor</keyword>
<keyword evidence="3" id="KW-1015">Disulfide bond</keyword>
<reference evidence="7" key="1">
    <citation type="submission" date="2025-08" db="UniProtKB">
        <authorList>
            <consortium name="RefSeq"/>
        </authorList>
    </citation>
    <scope>IDENTIFICATION</scope>
</reference>
<sequence>MINLNLFVLVVFVPLTHSCKCLPKSFHEAYCQSDFVISGKVATGMRMSVGNIYLQDFVLETHKVFFQKSEIFKEGQTTVVLTPRALDLCSADLIKNKHYLLGGSIKRNTVYVTSCGLIKEWSLLPKHLKKAMRKGKLSCACMVTGCNSEICSRDIGGLFQPDQCQLGTSRACYEQNGVCTLNNGTCEWTKLSKKKVLTCLNKAVNFNER</sequence>
<evidence type="ECO:0000256" key="1">
    <source>
        <dbReference type="ARBA" id="ARBA00004613"/>
    </source>
</evidence>
<evidence type="ECO:0000259" key="5">
    <source>
        <dbReference type="PROSITE" id="PS50189"/>
    </source>
</evidence>
<feature type="chain" id="PRO_5045395144" evidence="4">
    <location>
        <begin position="19"/>
        <end position="209"/>
    </location>
</feature>
<proteinExistence type="predicted"/>
<dbReference type="PANTHER" id="PTHR11844">
    <property type="entry name" value="METALLOPROTEASE INHIBITOR"/>
    <property type="match status" value="1"/>
</dbReference>
<organism evidence="6 7">
    <name type="scientific">Hydra vulgaris</name>
    <name type="common">Hydra</name>
    <name type="synonym">Hydra attenuata</name>
    <dbReference type="NCBI Taxonomy" id="6087"/>
    <lineage>
        <taxon>Eukaryota</taxon>
        <taxon>Metazoa</taxon>
        <taxon>Cnidaria</taxon>
        <taxon>Hydrozoa</taxon>
        <taxon>Hydroidolina</taxon>
        <taxon>Anthoathecata</taxon>
        <taxon>Aplanulata</taxon>
        <taxon>Hydridae</taxon>
        <taxon>Hydra</taxon>
    </lineage>
</organism>
<dbReference type="PANTHER" id="PTHR11844:SF25">
    <property type="entry name" value="NTR DOMAIN-CONTAINING PROTEIN"/>
    <property type="match status" value="1"/>
</dbReference>
<evidence type="ECO:0000256" key="3">
    <source>
        <dbReference type="ARBA" id="ARBA00023157"/>
    </source>
</evidence>
<evidence type="ECO:0000313" key="7">
    <source>
        <dbReference type="RefSeq" id="XP_065671021.1"/>
    </source>
</evidence>
<evidence type="ECO:0000256" key="4">
    <source>
        <dbReference type="SAM" id="SignalP"/>
    </source>
</evidence>
<keyword evidence="7" id="KW-0646">Protease inhibitor</keyword>
<keyword evidence="2" id="KW-0964">Secreted</keyword>
<dbReference type="InterPro" id="IPR001820">
    <property type="entry name" value="TIMP"/>
</dbReference>